<comment type="caution">
    <text evidence="1">The sequence shown here is derived from an EMBL/GenBank/DDBJ whole genome shotgun (WGS) entry which is preliminary data.</text>
</comment>
<dbReference type="SMR" id="A0A367ED30"/>
<sequence length="267" mass="29476">MTEAVNPWVKIGEGPEEETVLAVDFDVTGRLEANFRDLVGLLPVPVAVWQTVPPAESYRRMLTTEDYLAWWREYPDKGRRPVGTVLGYCVGSVFASELADEIEKTQGSRPRILLFDPEMPNTLSLYRDFGKVTEMMSVLSPEEKQQLLARAEEVRAEHGEEFDAVSARLIELYEEAGGAAFERLGLDEDLGAELLGLFRAYVSYLAAARKLDPSRGWSQARAITSAGSSTGARQAVEELRFEASHDELLRSPQAAAAAGAILRPKGE</sequence>
<dbReference type="OrthoDB" id="3601157at2"/>
<dbReference type="EMBL" id="QOIM01000040">
    <property type="protein sequence ID" value="RCG15961.1"/>
    <property type="molecule type" value="Genomic_DNA"/>
</dbReference>
<dbReference type="AlphaFoldDB" id="A0A367ED30"/>
<dbReference type="RefSeq" id="WP_114017627.1">
    <property type="nucleotide sequence ID" value="NZ_QOIM01000040.1"/>
</dbReference>
<reference evidence="1 2" key="1">
    <citation type="submission" date="2018-06" db="EMBL/GenBank/DDBJ databases">
        <title>Streptomyces reniochalinae sp. nov. and Streptomyces diacarnus sp. nov. from marine sponges.</title>
        <authorList>
            <person name="Li L."/>
        </authorList>
    </citation>
    <scope>NUCLEOTIDE SEQUENCE [LARGE SCALE GENOMIC DNA]</scope>
    <source>
        <strain evidence="1 2">LHW50302</strain>
    </source>
</reference>
<dbReference type="Proteomes" id="UP000253507">
    <property type="component" value="Unassembled WGS sequence"/>
</dbReference>
<gene>
    <name evidence="1" type="ORF">DQ392_23205</name>
</gene>
<dbReference type="SUPFAM" id="SSF53474">
    <property type="entry name" value="alpha/beta-Hydrolases"/>
    <property type="match status" value="1"/>
</dbReference>
<evidence type="ECO:0000313" key="1">
    <source>
        <dbReference type="EMBL" id="RCG15961.1"/>
    </source>
</evidence>
<protein>
    <recommendedName>
        <fullName evidence="3">Thioesterase domain-containing protein</fullName>
    </recommendedName>
</protein>
<organism evidence="1 2">
    <name type="scientific">Streptomyces reniochalinae</name>
    <dbReference type="NCBI Taxonomy" id="2250578"/>
    <lineage>
        <taxon>Bacteria</taxon>
        <taxon>Bacillati</taxon>
        <taxon>Actinomycetota</taxon>
        <taxon>Actinomycetes</taxon>
        <taxon>Kitasatosporales</taxon>
        <taxon>Streptomycetaceae</taxon>
        <taxon>Streptomyces</taxon>
    </lineage>
</organism>
<name>A0A367ED30_9ACTN</name>
<dbReference type="Gene3D" id="3.40.50.1820">
    <property type="entry name" value="alpha/beta hydrolase"/>
    <property type="match status" value="1"/>
</dbReference>
<accession>A0A367ED30</accession>
<evidence type="ECO:0008006" key="3">
    <source>
        <dbReference type="Google" id="ProtNLM"/>
    </source>
</evidence>
<dbReference type="InterPro" id="IPR029058">
    <property type="entry name" value="AB_hydrolase_fold"/>
</dbReference>
<keyword evidence="2" id="KW-1185">Reference proteome</keyword>
<proteinExistence type="predicted"/>
<evidence type="ECO:0000313" key="2">
    <source>
        <dbReference type="Proteomes" id="UP000253507"/>
    </source>
</evidence>